<gene>
    <name evidence="1" type="ORF">ES754_01370</name>
</gene>
<reference evidence="1 2" key="1">
    <citation type="submission" date="2019-08" db="EMBL/GenBank/DDBJ databases">
        <title>Genome sequence of Psychrobacter frigidicola ACAM304 (type strain).</title>
        <authorList>
            <person name="Bowman J.P."/>
        </authorList>
    </citation>
    <scope>NUCLEOTIDE SEQUENCE [LARGE SCALE GENOMIC DNA]</scope>
    <source>
        <strain evidence="1 2">ACAM 304</strain>
    </source>
</reference>
<evidence type="ECO:0000313" key="2">
    <source>
        <dbReference type="Proteomes" id="UP000321903"/>
    </source>
</evidence>
<comment type="caution">
    <text evidence="1">The sequence shown here is derived from an EMBL/GenBank/DDBJ whole genome shotgun (WGS) entry which is preliminary data.</text>
</comment>
<dbReference type="OrthoDB" id="6538282at2"/>
<accession>A0A5C7AA38</accession>
<dbReference type="EMBL" id="VORZ01000001">
    <property type="protein sequence ID" value="TXD97663.1"/>
    <property type="molecule type" value="Genomic_DNA"/>
</dbReference>
<proteinExistence type="predicted"/>
<protein>
    <submittedName>
        <fullName evidence="1">DUF421 domain-containing protein</fullName>
    </submittedName>
</protein>
<sequence length="104" mass="12235">MQGIKHLSQVRTDLLETTGGFSVLLYPHDEVRYGLPLLPKQYQAVTQIDAEHLYACTYFGHVDRPSAPDEFWGRCYNKCRSQSRAINNRIVRQFNFINFSLYRY</sequence>
<organism evidence="1 2">
    <name type="scientific">Psychrobacter frigidicola</name>
    <dbReference type="NCBI Taxonomy" id="45611"/>
    <lineage>
        <taxon>Bacteria</taxon>
        <taxon>Pseudomonadati</taxon>
        <taxon>Pseudomonadota</taxon>
        <taxon>Gammaproteobacteria</taxon>
        <taxon>Moraxellales</taxon>
        <taxon>Moraxellaceae</taxon>
        <taxon>Psychrobacter</taxon>
    </lineage>
</organism>
<dbReference type="AlphaFoldDB" id="A0A5C7AA38"/>
<keyword evidence="2" id="KW-1185">Reference proteome</keyword>
<dbReference type="Proteomes" id="UP000321903">
    <property type="component" value="Unassembled WGS sequence"/>
</dbReference>
<evidence type="ECO:0000313" key="1">
    <source>
        <dbReference type="EMBL" id="TXD97663.1"/>
    </source>
</evidence>
<name>A0A5C7AA38_9GAMM</name>